<dbReference type="RefSeq" id="WP_138619300.1">
    <property type="nucleotide sequence ID" value="NZ_VCAO01000010.1"/>
</dbReference>
<evidence type="ECO:0000313" key="2">
    <source>
        <dbReference type="Proteomes" id="UP000309668"/>
    </source>
</evidence>
<keyword evidence="2" id="KW-1185">Reference proteome</keyword>
<reference evidence="1 2" key="1">
    <citation type="submission" date="2019-05" db="EMBL/GenBank/DDBJ databases">
        <title>Erythrobacter marisflavi sp. nov., isolated from isolated from water of an estuary environment.</title>
        <authorList>
            <person name="Yoon J.-H."/>
        </authorList>
    </citation>
    <scope>NUCLEOTIDE SEQUENCE [LARGE SCALE GENOMIC DNA]</scope>
    <source>
        <strain evidence="1 2">KEM-5</strain>
    </source>
</reference>
<protein>
    <recommendedName>
        <fullName evidence="3">HNH endonuclease</fullName>
    </recommendedName>
</protein>
<comment type="caution">
    <text evidence="1">The sequence shown here is derived from an EMBL/GenBank/DDBJ whole genome shotgun (WGS) entry which is preliminary data.</text>
</comment>
<organism evidence="1 2">
    <name type="scientific">Qipengyuania marisflavi</name>
    <dbReference type="NCBI Taxonomy" id="2486356"/>
    <lineage>
        <taxon>Bacteria</taxon>
        <taxon>Pseudomonadati</taxon>
        <taxon>Pseudomonadota</taxon>
        <taxon>Alphaproteobacteria</taxon>
        <taxon>Sphingomonadales</taxon>
        <taxon>Erythrobacteraceae</taxon>
        <taxon>Qipengyuania</taxon>
    </lineage>
</organism>
<sequence>MGESKTLIGNDGKVLVFSVEDFVERICNSKSCFVCGAQPGTTSFNDEHVIPNWLLKRFNLFGKSITLPNGEQHRYGTYKMKCCANCNSLLGESLEQPTSEMLSGGFDGINLQLMDPVYGSLRRKALYVWLCLLFIKTHLKDKELQQHLDPRIGSQKIADQYVWQMLHHIHCVARFPYVGGEICSELIGTMAWFRIQDDMVADEFDYFDLTYDSTIVLRIGDIGIVAVLTDAGKCSLMLRDVLSEVRGKTLTMVQLRELGARLALANRQLLNKPHFYTAVDRRQEPPRVAICVQPDPTLECEDLDAEQLGEIMAFALQNFMGNLQVNDTNSPEDVAAEILKGQTSFILDEEMRFMNRIIAKPA</sequence>
<evidence type="ECO:0008006" key="3">
    <source>
        <dbReference type="Google" id="ProtNLM"/>
    </source>
</evidence>
<dbReference type="OrthoDB" id="978976at2"/>
<proteinExistence type="predicted"/>
<dbReference type="Proteomes" id="UP000309668">
    <property type="component" value="Unassembled WGS sequence"/>
</dbReference>
<dbReference type="AlphaFoldDB" id="A0A5S3NZ77"/>
<name>A0A5S3NZ77_9SPHN</name>
<gene>
    <name evidence="1" type="ORF">FEV51_12100</name>
</gene>
<accession>A0A5S3NZ77</accession>
<dbReference type="EMBL" id="VCAO01000010">
    <property type="protein sequence ID" value="TMM45828.1"/>
    <property type="molecule type" value="Genomic_DNA"/>
</dbReference>
<evidence type="ECO:0000313" key="1">
    <source>
        <dbReference type="EMBL" id="TMM45828.1"/>
    </source>
</evidence>